<dbReference type="Proteomes" id="UP000279259">
    <property type="component" value="Unassembled WGS sequence"/>
</dbReference>
<evidence type="ECO:0000313" key="3">
    <source>
        <dbReference type="Proteomes" id="UP000279259"/>
    </source>
</evidence>
<dbReference type="AlphaFoldDB" id="A0A427XW30"/>
<sequence length="147" mass="16254">MDRRASTGKYRSSESKSDLPAAGPCILGPSVPNIAPDDQWKRKSDREEQKRKTFRKGSKAHPKGDLNGFRITAEHFKQRLNMDQEEAGGLGATEDGGERERSGSKNGRPRRPQQAQLASATQEASQISSNESVPDKTSARNIARRTY</sequence>
<gene>
    <name evidence="2" type="ORF">EHS25_005743</name>
</gene>
<evidence type="ECO:0000313" key="2">
    <source>
        <dbReference type="EMBL" id="RSH83033.1"/>
    </source>
</evidence>
<dbReference type="EMBL" id="RSCD01000025">
    <property type="protein sequence ID" value="RSH83033.1"/>
    <property type="molecule type" value="Genomic_DNA"/>
</dbReference>
<protein>
    <submittedName>
        <fullName evidence="2">Uncharacterized protein</fullName>
    </submittedName>
</protein>
<feature type="compositionally biased region" description="Basic and acidic residues" evidence="1">
    <location>
        <begin position="1"/>
        <end position="17"/>
    </location>
</feature>
<feature type="compositionally biased region" description="Basic and acidic residues" evidence="1">
    <location>
        <begin position="38"/>
        <end position="51"/>
    </location>
</feature>
<keyword evidence="3" id="KW-1185">Reference proteome</keyword>
<evidence type="ECO:0000256" key="1">
    <source>
        <dbReference type="SAM" id="MobiDB-lite"/>
    </source>
</evidence>
<comment type="caution">
    <text evidence="2">The sequence shown here is derived from an EMBL/GenBank/DDBJ whole genome shotgun (WGS) entry which is preliminary data.</text>
</comment>
<accession>A0A427XW30</accession>
<feature type="compositionally biased region" description="Basic and acidic residues" evidence="1">
    <location>
        <begin position="72"/>
        <end position="82"/>
    </location>
</feature>
<feature type="compositionally biased region" description="Basic residues" evidence="1">
    <location>
        <begin position="52"/>
        <end position="61"/>
    </location>
</feature>
<name>A0A427XW30_9TREE</name>
<feature type="region of interest" description="Disordered" evidence="1">
    <location>
        <begin position="1"/>
        <end position="147"/>
    </location>
</feature>
<proteinExistence type="predicted"/>
<organism evidence="2 3">
    <name type="scientific">Saitozyma podzolica</name>
    <dbReference type="NCBI Taxonomy" id="1890683"/>
    <lineage>
        <taxon>Eukaryota</taxon>
        <taxon>Fungi</taxon>
        <taxon>Dikarya</taxon>
        <taxon>Basidiomycota</taxon>
        <taxon>Agaricomycotina</taxon>
        <taxon>Tremellomycetes</taxon>
        <taxon>Tremellales</taxon>
        <taxon>Trimorphomycetaceae</taxon>
        <taxon>Saitozyma</taxon>
    </lineage>
</organism>
<reference evidence="2 3" key="1">
    <citation type="submission" date="2018-11" db="EMBL/GenBank/DDBJ databases">
        <title>Genome sequence of Saitozyma podzolica DSM 27192.</title>
        <authorList>
            <person name="Aliyu H."/>
            <person name="Gorte O."/>
            <person name="Ochsenreither K."/>
        </authorList>
    </citation>
    <scope>NUCLEOTIDE SEQUENCE [LARGE SCALE GENOMIC DNA]</scope>
    <source>
        <strain evidence="2 3">DSM 27192</strain>
    </source>
</reference>
<feature type="compositionally biased region" description="Polar residues" evidence="1">
    <location>
        <begin position="113"/>
        <end position="132"/>
    </location>
</feature>